<proteinExistence type="inferred from homology"/>
<organism evidence="4 5">
    <name type="scientific">candidate division WOR-1 bacterium RIFCSPLOWO2_02_FULL_46_20</name>
    <dbReference type="NCBI Taxonomy" id="1802567"/>
    <lineage>
        <taxon>Bacteria</taxon>
        <taxon>Bacillati</taxon>
        <taxon>Saganbacteria</taxon>
    </lineage>
</organism>
<name>A0A1F4RBL2_UNCSA</name>
<dbReference type="InterPro" id="IPR019490">
    <property type="entry name" value="Glu6P/Mann6P_isomerase_C"/>
</dbReference>
<dbReference type="GO" id="GO:0097367">
    <property type="term" value="F:carbohydrate derivative binding"/>
    <property type="evidence" value="ECO:0007669"/>
    <property type="project" value="InterPro"/>
</dbReference>
<dbReference type="NCBIfam" id="TIGR02128">
    <property type="entry name" value="G6PI_arch"/>
    <property type="match status" value="1"/>
</dbReference>
<comment type="similarity">
    <text evidence="1">Belongs to the PGI/PMI family.</text>
</comment>
<dbReference type="Pfam" id="PF01380">
    <property type="entry name" value="SIS"/>
    <property type="match status" value="1"/>
</dbReference>
<dbReference type="InterPro" id="IPR046348">
    <property type="entry name" value="SIS_dom_sf"/>
</dbReference>
<dbReference type="Pfam" id="PF10432">
    <property type="entry name" value="bact-PGI_C"/>
    <property type="match status" value="1"/>
</dbReference>
<evidence type="ECO:0000313" key="5">
    <source>
        <dbReference type="Proteomes" id="UP000176938"/>
    </source>
</evidence>
<evidence type="ECO:0000259" key="3">
    <source>
        <dbReference type="PROSITE" id="PS51464"/>
    </source>
</evidence>
<gene>
    <name evidence="4" type="ORF">A3H38_06130</name>
</gene>
<dbReference type="InterPro" id="IPR035484">
    <property type="entry name" value="SIS_PGI/PMI_1"/>
</dbReference>
<dbReference type="NCBIfam" id="NF006423">
    <property type="entry name" value="PRK08674.1-2"/>
    <property type="match status" value="1"/>
</dbReference>
<dbReference type="CDD" id="cd05637">
    <property type="entry name" value="SIS_PGI_PMI_2"/>
    <property type="match status" value="1"/>
</dbReference>
<dbReference type="Proteomes" id="UP000176938">
    <property type="component" value="Unassembled WGS sequence"/>
</dbReference>
<dbReference type="SUPFAM" id="SSF53697">
    <property type="entry name" value="SIS domain"/>
    <property type="match status" value="1"/>
</dbReference>
<evidence type="ECO:0000256" key="2">
    <source>
        <dbReference type="ARBA" id="ARBA00023235"/>
    </source>
</evidence>
<dbReference type="Gene3D" id="3.40.50.10490">
    <property type="entry name" value="Glucose-6-phosphate isomerase like protein, domain 1"/>
    <property type="match status" value="2"/>
</dbReference>
<dbReference type="NCBIfam" id="NF006426">
    <property type="entry name" value="PRK08674.1-6"/>
    <property type="match status" value="1"/>
</dbReference>
<sequence>MEQFDVLDSTEKIEAIDKSGMLGIVAKTPAMLAEALEIASKVPLGKVKKIKNIVVCGMGGSAIAGNIVANLLQEKCALAVFVNRDYRLPAFVGADALIFAMSYSGNTEETLLAVKEAGKRGAKIICVTSGGKLKEIAESKKYPLYLIPAGYQPRAALPYLLVPILVALEKSGLISNLRADINSAILLTQSLCLEYGADKPSRINPVKQFAKKLLGKNPIIFANTGITEAVGLRVKTQFNENGKVTALLNFFPELNHNEIVNLSLLKRTDHKFVLIFLRDENDSERIKKRMEITKSLIGRQLGGTNELWAQGQSHLARIMSLICFGDYLSCYMAILHGVDPTPVDVITKLKRELAR</sequence>
<dbReference type="InterPro" id="IPR001347">
    <property type="entry name" value="SIS_dom"/>
</dbReference>
<accession>A0A1F4RBL2</accession>
<feature type="domain" description="SIS" evidence="3">
    <location>
        <begin position="43"/>
        <end position="184"/>
    </location>
</feature>
<reference evidence="4 5" key="1">
    <citation type="journal article" date="2016" name="Nat. Commun.">
        <title>Thousands of microbial genomes shed light on interconnected biogeochemical processes in an aquifer system.</title>
        <authorList>
            <person name="Anantharaman K."/>
            <person name="Brown C.T."/>
            <person name="Hug L.A."/>
            <person name="Sharon I."/>
            <person name="Castelle C.J."/>
            <person name="Probst A.J."/>
            <person name="Thomas B.C."/>
            <person name="Singh A."/>
            <person name="Wilkins M.J."/>
            <person name="Karaoz U."/>
            <person name="Brodie E.L."/>
            <person name="Williams K.H."/>
            <person name="Hubbard S.S."/>
            <person name="Banfield J.F."/>
        </authorList>
    </citation>
    <scope>NUCLEOTIDE SEQUENCE [LARGE SCALE GENOMIC DNA]</scope>
</reference>
<keyword evidence="2 4" id="KW-0413">Isomerase</keyword>
<dbReference type="GO" id="GO:0005975">
    <property type="term" value="P:carbohydrate metabolic process"/>
    <property type="evidence" value="ECO:0007669"/>
    <property type="project" value="InterPro"/>
</dbReference>
<protein>
    <submittedName>
        <fullName evidence="4">Bifunctional phosphoglucose/phosphomannose isomerase</fullName>
    </submittedName>
</protein>
<comment type="caution">
    <text evidence="4">The sequence shown here is derived from an EMBL/GenBank/DDBJ whole genome shotgun (WGS) entry which is preliminary data.</text>
</comment>
<dbReference type="PROSITE" id="PS51464">
    <property type="entry name" value="SIS"/>
    <property type="match status" value="1"/>
</dbReference>
<dbReference type="CDD" id="cd05017">
    <property type="entry name" value="SIS_PGI_PMI_1"/>
    <property type="match status" value="1"/>
</dbReference>
<dbReference type="EMBL" id="METP01000040">
    <property type="protein sequence ID" value="OGC05540.1"/>
    <property type="molecule type" value="Genomic_DNA"/>
</dbReference>
<dbReference type="GO" id="GO:1901135">
    <property type="term" value="P:carbohydrate derivative metabolic process"/>
    <property type="evidence" value="ECO:0007669"/>
    <property type="project" value="InterPro"/>
</dbReference>
<dbReference type="AlphaFoldDB" id="A0A1F4RBL2"/>
<evidence type="ECO:0000256" key="1">
    <source>
        <dbReference type="ARBA" id="ARBA00010523"/>
    </source>
</evidence>
<dbReference type="GO" id="GO:0004476">
    <property type="term" value="F:mannose-6-phosphate isomerase activity"/>
    <property type="evidence" value="ECO:0007669"/>
    <property type="project" value="InterPro"/>
</dbReference>
<evidence type="ECO:0000313" key="4">
    <source>
        <dbReference type="EMBL" id="OGC05540.1"/>
    </source>
</evidence>
<dbReference type="GO" id="GO:0004347">
    <property type="term" value="F:glucose-6-phosphate isomerase activity"/>
    <property type="evidence" value="ECO:0007669"/>
    <property type="project" value="InterPro"/>
</dbReference>